<keyword evidence="7 10" id="KW-1133">Transmembrane helix</keyword>
<name>A0A502GQE2_9GAMM</name>
<dbReference type="PANTHER" id="PTHR30386">
    <property type="entry name" value="MEMBRANE FUSION SUBUNIT OF EMRAB-TOLC MULTIDRUG EFFLUX PUMP"/>
    <property type="match status" value="1"/>
</dbReference>
<keyword evidence="4" id="KW-1003">Cell membrane</keyword>
<dbReference type="InterPro" id="IPR058633">
    <property type="entry name" value="EmrA/FarA_HH"/>
</dbReference>
<evidence type="ECO:0000313" key="12">
    <source>
        <dbReference type="EMBL" id="TPG64339.1"/>
    </source>
</evidence>
<organism evidence="12 13">
    <name type="scientific">Ewingella americana</name>
    <dbReference type="NCBI Taxonomy" id="41202"/>
    <lineage>
        <taxon>Bacteria</taxon>
        <taxon>Pseudomonadati</taxon>
        <taxon>Pseudomonadota</taxon>
        <taxon>Gammaproteobacteria</taxon>
        <taxon>Enterobacterales</taxon>
        <taxon>Yersiniaceae</taxon>
        <taxon>Ewingella</taxon>
    </lineage>
</organism>
<evidence type="ECO:0000256" key="8">
    <source>
        <dbReference type="ARBA" id="ARBA00023136"/>
    </source>
</evidence>
<dbReference type="FunFam" id="2.40.30.170:FF:000003">
    <property type="entry name" value="Multidrug resistance protein A"/>
    <property type="match status" value="1"/>
</dbReference>
<dbReference type="InterPro" id="IPR050739">
    <property type="entry name" value="MFP"/>
</dbReference>
<evidence type="ECO:0000256" key="6">
    <source>
        <dbReference type="ARBA" id="ARBA00022692"/>
    </source>
</evidence>
<dbReference type="Gene3D" id="2.40.50.100">
    <property type="match status" value="1"/>
</dbReference>
<dbReference type="GO" id="GO:0015721">
    <property type="term" value="P:bile acid and bile salt transport"/>
    <property type="evidence" value="ECO:0007669"/>
    <property type="project" value="UniProtKB-ARBA"/>
</dbReference>
<evidence type="ECO:0000313" key="13">
    <source>
        <dbReference type="Proteomes" id="UP000317663"/>
    </source>
</evidence>
<dbReference type="Pfam" id="PF25885">
    <property type="entry name" value="HH_EMRA"/>
    <property type="match status" value="1"/>
</dbReference>
<dbReference type="GO" id="GO:0046677">
    <property type="term" value="P:response to antibiotic"/>
    <property type="evidence" value="ECO:0007669"/>
    <property type="project" value="UniProtKB-ARBA"/>
</dbReference>
<gene>
    <name evidence="12" type="primary">emrA</name>
    <name evidence="12" type="ORF">EAH77_05855</name>
</gene>
<evidence type="ECO:0000256" key="5">
    <source>
        <dbReference type="ARBA" id="ARBA00022519"/>
    </source>
</evidence>
<evidence type="ECO:0000256" key="10">
    <source>
        <dbReference type="SAM" id="Phobius"/>
    </source>
</evidence>
<dbReference type="RefSeq" id="WP_140470846.1">
    <property type="nucleotide sequence ID" value="NZ_RCZD01000002.1"/>
</dbReference>
<evidence type="ECO:0000256" key="9">
    <source>
        <dbReference type="SAM" id="MobiDB-lite"/>
    </source>
</evidence>
<keyword evidence="3" id="KW-0813">Transport</keyword>
<evidence type="ECO:0000259" key="11">
    <source>
        <dbReference type="Pfam" id="PF25885"/>
    </source>
</evidence>
<feature type="domain" description="Multidrug export protein EmrA/FarA alpha-helical hairpin" evidence="11">
    <location>
        <begin position="103"/>
        <end position="224"/>
    </location>
</feature>
<dbReference type="NCBIfam" id="NF011715">
    <property type="entry name" value="PRK15136.1"/>
    <property type="match status" value="1"/>
</dbReference>
<feature type="transmembrane region" description="Helical" evidence="10">
    <location>
        <begin position="30"/>
        <end position="52"/>
    </location>
</feature>
<keyword evidence="8 10" id="KW-0472">Membrane</keyword>
<dbReference type="SUPFAM" id="SSF111369">
    <property type="entry name" value="HlyD-like secretion proteins"/>
    <property type="match status" value="2"/>
</dbReference>
<dbReference type="InterPro" id="IPR005694">
    <property type="entry name" value="MFP_proteobact"/>
</dbReference>
<dbReference type="Proteomes" id="UP000317663">
    <property type="component" value="Unassembled WGS sequence"/>
</dbReference>
<reference evidence="12 13" key="1">
    <citation type="journal article" date="2019" name="Environ. Microbiol.">
        <title>Species interactions and distinct microbial communities in high Arctic permafrost affected cryosols are associated with the CH4 and CO2 gas fluxes.</title>
        <authorList>
            <person name="Altshuler I."/>
            <person name="Hamel J."/>
            <person name="Turney S."/>
            <person name="Magnuson E."/>
            <person name="Levesque R."/>
            <person name="Greer C."/>
            <person name="Whyte L.G."/>
        </authorList>
    </citation>
    <scope>NUCLEOTIDE SEQUENCE [LARGE SCALE GENOMIC DNA]</scope>
    <source>
        <strain evidence="12 13">E4</strain>
    </source>
</reference>
<comment type="similarity">
    <text evidence="2">Belongs to the membrane fusion protein (MFP) (TC 8.A.1) family.</text>
</comment>
<evidence type="ECO:0000256" key="1">
    <source>
        <dbReference type="ARBA" id="ARBA00004383"/>
    </source>
</evidence>
<feature type="compositionally biased region" description="Polar residues" evidence="9">
    <location>
        <begin position="1"/>
        <end position="13"/>
    </location>
</feature>
<protein>
    <submittedName>
        <fullName evidence="12">Multidrug efflux MFS transporter periplasmic adaptor subunit EmrA</fullName>
    </submittedName>
</protein>
<sequence>MSENAGIQATPPQDSVVVKQPNKKKKSRKIALLFLTGIFVIIAIAYLLYWLLVLRHFESTDDSYVAGNQVQIMAQVSGSVTSVNFDSTDFVKKGDPLVVLDPTDAGQAFERAKTGLANSVRQTHQLIINGRQYQANVALRQTLLQQAQTDLKRRVVLGNLDAIGREELQHAHDAVDTAKAQLDVAVQQYNANQAMVLNTPVDQQPQVLQAAAQVRDAWLALQRTRVVSPIDGFVSRRSVQVGQQITTGTALMAVVPANHVWIDANFKETQIANMRIGQTATVVSDMYGDNVTYKGKVVGMDMGTGGAFSLLPAQNATGNWIKVVQRLPVRIELDDEQVTKHPLRIGLSALVTVDTQNLDGLVLADKVRTEPLYQTSALTLDLAPVNAIIADVIHANAG</sequence>
<dbReference type="PANTHER" id="PTHR30386:SF19">
    <property type="entry name" value="MULTIDRUG EXPORT PROTEIN EMRA-RELATED"/>
    <property type="match status" value="1"/>
</dbReference>
<evidence type="ECO:0000256" key="3">
    <source>
        <dbReference type="ARBA" id="ARBA00022448"/>
    </source>
</evidence>
<dbReference type="OrthoDB" id="9811754at2"/>
<comment type="subcellular location">
    <subcellularLocation>
        <location evidence="1">Cell inner membrane</location>
        <topology evidence="1">Single-pass membrane protein</topology>
        <orientation evidence="1">Periplasmic side</orientation>
    </subcellularLocation>
</comment>
<comment type="caution">
    <text evidence="12">The sequence shown here is derived from an EMBL/GenBank/DDBJ whole genome shotgun (WGS) entry which is preliminary data.</text>
</comment>
<evidence type="ECO:0000256" key="7">
    <source>
        <dbReference type="ARBA" id="ARBA00022989"/>
    </source>
</evidence>
<dbReference type="Gene3D" id="2.40.30.170">
    <property type="match status" value="1"/>
</dbReference>
<evidence type="ECO:0000256" key="2">
    <source>
        <dbReference type="ARBA" id="ARBA00009477"/>
    </source>
</evidence>
<dbReference type="GO" id="GO:0042910">
    <property type="term" value="F:xenobiotic transmembrane transporter activity"/>
    <property type="evidence" value="ECO:0007669"/>
    <property type="project" value="InterPro"/>
</dbReference>
<proteinExistence type="inferred from homology"/>
<dbReference type="GO" id="GO:1990961">
    <property type="term" value="P:xenobiotic detoxification by transmembrane export across the plasma membrane"/>
    <property type="evidence" value="ECO:0007669"/>
    <property type="project" value="InterPro"/>
</dbReference>
<keyword evidence="6 10" id="KW-0812">Transmembrane</keyword>
<evidence type="ECO:0000256" key="4">
    <source>
        <dbReference type="ARBA" id="ARBA00022475"/>
    </source>
</evidence>
<keyword evidence="5" id="KW-0997">Cell inner membrane</keyword>
<keyword evidence="13" id="KW-1185">Reference proteome</keyword>
<dbReference type="GO" id="GO:0005886">
    <property type="term" value="C:plasma membrane"/>
    <property type="evidence" value="ECO:0007669"/>
    <property type="project" value="UniProtKB-SubCell"/>
</dbReference>
<feature type="region of interest" description="Disordered" evidence="9">
    <location>
        <begin position="1"/>
        <end position="20"/>
    </location>
</feature>
<dbReference type="AlphaFoldDB" id="A0A502GQE2"/>
<dbReference type="EMBL" id="RCZD01000002">
    <property type="protein sequence ID" value="TPG64339.1"/>
    <property type="molecule type" value="Genomic_DNA"/>
</dbReference>
<accession>A0A502GQE2</accession>
<dbReference type="NCBIfam" id="TIGR00998">
    <property type="entry name" value="8a0101"/>
    <property type="match status" value="1"/>
</dbReference>